<organism evidence="2 3">
    <name type="scientific">Cudoniella acicularis</name>
    <dbReference type="NCBI Taxonomy" id="354080"/>
    <lineage>
        <taxon>Eukaryota</taxon>
        <taxon>Fungi</taxon>
        <taxon>Dikarya</taxon>
        <taxon>Ascomycota</taxon>
        <taxon>Pezizomycotina</taxon>
        <taxon>Leotiomycetes</taxon>
        <taxon>Helotiales</taxon>
        <taxon>Tricladiaceae</taxon>
        <taxon>Cudoniella</taxon>
    </lineage>
</organism>
<reference evidence="2 3" key="1">
    <citation type="submission" date="2020-03" db="EMBL/GenBank/DDBJ databases">
        <title>Draft Genome Sequence of Cudoniella acicularis.</title>
        <authorList>
            <person name="Buettner E."/>
            <person name="Kellner H."/>
        </authorList>
    </citation>
    <scope>NUCLEOTIDE SEQUENCE [LARGE SCALE GENOMIC DNA]</scope>
    <source>
        <strain evidence="2 3">DSM 108380</strain>
    </source>
</reference>
<protein>
    <submittedName>
        <fullName evidence="2">Uncharacterized protein</fullName>
    </submittedName>
</protein>
<evidence type="ECO:0000313" key="2">
    <source>
        <dbReference type="EMBL" id="KAF4627626.1"/>
    </source>
</evidence>
<comment type="caution">
    <text evidence="2">The sequence shown here is derived from an EMBL/GenBank/DDBJ whole genome shotgun (WGS) entry which is preliminary data.</text>
</comment>
<dbReference type="Proteomes" id="UP000566819">
    <property type="component" value="Unassembled WGS sequence"/>
</dbReference>
<gene>
    <name evidence="2" type="ORF">G7Y89_g10528</name>
</gene>
<feature type="compositionally biased region" description="Basic and acidic residues" evidence="1">
    <location>
        <begin position="27"/>
        <end position="36"/>
    </location>
</feature>
<feature type="region of interest" description="Disordered" evidence="1">
    <location>
        <begin position="1"/>
        <end position="50"/>
    </location>
</feature>
<evidence type="ECO:0000313" key="3">
    <source>
        <dbReference type="Proteomes" id="UP000566819"/>
    </source>
</evidence>
<feature type="region of interest" description="Disordered" evidence="1">
    <location>
        <begin position="144"/>
        <end position="171"/>
    </location>
</feature>
<name>A0A8H4VYY3_9HELO</name>
<feature type="region of interest" description="Disordered" evidence="1">
    <location>
        <begin position="195"/>
        <end position="236"/>
    </location>
</feature>
<keyword evidence="3" id="KW-1185">Reference proteome</keyword>
<dbReference type="AlphaFoldDB" id="A0A8H4VYY3"/>
<dbReference type="EMBL" id="JAAMPI010000937">
    <property type="protein sequence ID" value="KAF4627626.1"/>
    <property type="molecule type" value="Genomic_DNA"/>
</dbReference>
<proteinExistence type="predicted"/>
<sequence length="640" mass="72519">MGNNKRNKRAVWNDDFYGPGNEDEYESQSRDDRTQIENEGENSSNRQIHPAANVMDGEAGFNLKSYTDNVQAAIRAINTVQEKFQTLNDCFVKQVQDIEMVPEIHQQLTELQIQCASKDTTITKQQSTIEVLHGMRQESEAKLAKRKAKIEEEESALEREKKEQGEKIKKAEKSIEAKKAEIKYELEKEYKKREVEQNKAHMSRMEQLENKSKKQGDEQRKKLRGLENENKNLSENVERKQNKVTELEKQLEIAKEKYEMMETAATSYKKQAEDLKTKLEETGNEFEMTSMPADFYKDMFENIWKDIEKTSRQYFKDLPAKVTENLEEIQKQLISNDSCFNSIPISDSETSQNLRVAHAQRIISSALYTNIWQPFSCEKLTSSPTTAEILIEICTELAKSEHSGSKGRAAIVWKVLTLRALQSIEPSNAAAPPQGISQPSKRENQAVQAIHKKLSPLIARDQETKIQEALHRIAQSAVEVWTQAQTDELKLTAFLNLDLSKRSAWRSPQFYPLKSAGDKMSEADINPSTRPRVFTLFPRIIAHSLSTKTDASVNISSSVSKQQQEFAATEADIHQGVGLAESSDLVMNGKSEKEEGEAFVRLAAENAMKEIARGGKRNSVRSRTGSMVEFVSGPKAADVK</sequence>
<accession>A0A8H4VYY3</accession>
<feature type="compositionally biased region" description="Basic and acidic residues" evidence="1">
    <location>
        <begin position="156"/>
        <end position="171"/>
    </location>
</feature>
<evidence type="ECO:0000256" key="1">
    <source>
        <dbReference type="SAM" id="MobiDB-lite"/>
    </source>
</evidence>
<dbReference type="OrthoDB" id="5380572at2759"/>